<feature type="transmembrane region" description="Helical" evidence="6">
    <location>
        <begin position="359"/>
        <end position="377"/>
    </location>
</feature>
<feature type="transmembrane region" description="Helical" evidence="6">
    <location>
        <begin position="389"/>
        <end position="406"/>
    </location>
</feature>
<dbReference type="OrthoDB" id="9775950at2"/>
<reference evidence="7 8" key="1">
    <citation type="submission" date="2017-02" db="EMBL/GenBank/DDBJ databases">
        <authorList>
            <person name="Peterson S.W."/>
        </authorList>
    </citation>
    <scope>NUCLEOTIDE SEQUENCE [LARGE SCALE GENOMIC DNA]</scope>
    <source>
        <strain evidence="7 8">ATCC BAA-1030</strain>
    </source>
</reference>
<evidence type="ECO:0000256" key="5">
    <source>
        <dbReference type="ARBA" id="ARBA00023136"/>
    </source>
</evidence>
<organism evidence="7 8">
    <name type="scientific">Pilibacter termitis</name>
    <dbReference type="NCBI Taxonomy" id="263852"/>
    <lineage>
        <taxon>Bacteria</taxon>
        <taxon>Bacillati</taxon>
        <taxon>Bacillota</taxon>
        <taxon>Bacilli</taxon>
        <taxon>Lactobacillales</taxon>
        <taxon>Enterococcaceae</taxon>
        <taxon>Pilibacter</taxon>
    </lineage>
</organism>
<accession>A0A1T4QM10</accession>
<feature type="transmembrane region" description="Helical" evidence="6">
    <location>
        <begin position="445"/>
        <end position="463"/>
    </location>
</feature>
<dbReference type="Proteomes" id="UP000190328">
    <property type="component" value="Unassembled WGS sequence"/>
</dbReference>
<feature type="transmembrane region" description="Helical" evidence="6">
    <location>
        <begin position="188"/>
        <end position="208"/>
    </location>
</feature>
<name>A0A1T4QM10_9ENTE</name>
<evidence type="ECO:0000256" key="3">
    <source>
        <dbReference type="ARBA" id="ARBA00022692"/>
    </source>
</evidence>
<evidence type="ECO:0000256" key="2">
    <source>
        <dbReference type="ARBA" id="ARBA00022475"/>
    </source>
</evidence>
<keyword evidence="2" id="KW-1003">Cell membrane</keyword>
<dbReference type="RefSeq" id="WP_078808138.1">
    <property type="nucleotide sequence ID" value="NZ_FUXI01000031.1"/>
</dbReference>
<evidence type="ECO:0000256" key="4">
    <source>
        <dbReference type="ARBA" id="ARBA00022989"/>
    </source>
</evidence>
<protein>
    <submittedName>
        <fullName evidence="7">Polysaccharide transporter, PST family</fullName>
    </submittedName>
</protein>
<dbReference type="InterPro" id="IPR002797">
    <property type="entry name" value="Polysacc_synth"/>
</dbReference>
<keyword evidence="8" id="KW-1185">Reference proteome</keyword>
<dbReference type="PANTHER" id="PTHR30250:SF29">
    <property type="entry name" value="POLYSACCHARIDE BIOSYNTHESIS PROTEIN C-TERMINAL DOMAIN-CONTAINING PROTEIN"/>
    <property type="match status" value="1"/>
</dbReference>
<proteinExistence type="predicted"/>
<dbReference type="EMBL" id="FUXI01000031">
    <property type="protein sequence ID" value="SKA04716.1"/>
    <property type="molecule type" value="Genomic_DNA"/>
</dbReference>
<sequence length="522" mass="58136">MQKTSKAENILRGASVLTLTSLIAKILAALYRVPYQNLVGDAGFYVYQQVYPIYGIAMMLALGGLPMFLSKITVEAKDDDELSLMLGKCFMILSVISVALFLLLFFGSNFIAKSMGQIRLAPVVKMSAMSFLLTPFLSIFRGGFQGKLFMTPTGVSQVLEQLLRVAVIWFAAFGFATLDFSIYQTGTLAMSGSIIGGLVGCVVLFLYFRKSELLPIQFSKEIWRKKTPHHLFRRMIFEGGVMSVYSGFLVILQLVDSFTIKKGLQNFGMSESDAEITKGIFDRGQPLVQLGLIVALGLTSSFLPALTKNFLEKQEKSFQENARLLLKLSFTLGGAATVGLIALLPFINKTLFQDEKLNGTLSVFLLAIVLMVMIQALQSLAQSKGNYRFPLVIFLVGFVVKMMLTAPMTEHFGTFGASFSTIFTLLLVFLCFYFYERAYWLPVSFYVKTMISLVIMAGVLYVYRLFFQEITSRMATFALSLIGVILGGGIFVAAIFFMSVFDEKEQQKIPLIAQFLNKKNKK</sequence>
<feature type="transmembrane region" description="Helical" evidence="6">
    <location>
        <begin position="235"/>
        <end position="255"/>
    </location>
</feature>
<keyword evidence="5 6" id="KW-0472">Membrane</keyword>
<feature type="transmembrane region" description="Helical" evidence="6">
    <location>
        <begin position="287"/>
        <end position="307"/>
    </location>
</feature>
<feature type="transmembrane region" description="Helical" evidence="6">
    <location>
        <begin position="90"/>
        <end position="112"/>
    </location>
</feature>
<dbReference type="AlphaFoldDB" id="A0A1T4QM10"/>
<keyword evidence="4 6" id="KW-1133">Transmembrane helix</keyword>
<feature type="transmembrane region" description="Helical" evidence="6">
    <location>
        <begin position="475"/>
        <end position="501"/>
    </location>
</feature>
<evidence type="ECO:0000313" key="8">
    <source>
        <dbReference type="Proteomes" id="UP000190328"/>
    </source>
</evidence>
<evidence type="ECO:0000256" key="6">
    <source>
        <dbReference type="SAM" id="Phobius"/>
    </source>
</evidence>
<dbReference type="PANTHER" id="PTHR30250">
    <property type="entry name" value="PST FAMILY PREDICTED COLANIC ACID TRANSPORTER"/>
    <property type="match status" value="1"/>
</dbReference>
<feature type="transmembrane region" description="Helical" evidence="6">
    <location>
        <begin position="118"/>
        <end position="140"/>
    </location>
</feature>
<gene>
    <name evidence="7" type="ORF">SAMN02745116_02234</name>
</gene>
<dbReference type="CDD" id="cd13124">
    <property type="entry name" value="MATE_SpoVB_like"/>
    <property type="match status" value="1"/>
</dbReference>
<evidence type="ECO:0000313" key="7">
    <source>
        <dbReference type="EMBL" id="SKA04716.1"/>
    </source>
</evidence>
<dbReference type="InterPro" id="IPR050833">
    <property type="entry name" value="Poly_Biosynth_Transport"/>
</dbReference>
<feature type="transmembrane region" description="Helical" evidence="6">
    <location>
        <begin position="161"/>
        <end position="182"/>
    </location>
</feature>
<feature type="transmembrane region" description="Helical" evidence="6">
    <location>
        <begin position="328"/>
        <end position="347"/>
    </location>
</feature>
<feature type="transmembrane region" description="Helical" evidence="6">
    <location>
        <begin position="412"/>
        <end position="433"/>
    </location>
</feature>
<keyword evidence="3 6" id="KW-0812">Transmembrane</keyword>
<evidence type="ECO:0000256" key="1">
    <source>
        <dbReference type="ARBA" id="ARBA00004651"/>
    </source>
</evidence>
<feature type="transmembrane region" description="Helical" evidence="6">
    <location>
        <begin position="12"/>
        <end position="31"/>
    </location>
</feature>
<dbReference type="STRING" id="263852.SAMN02745116_02234"/>
<feature type="transmembrane region" description="Helical" evidence="6">
    <location>
        <begin position="51"/>
        <end position="69"/>
    </location>
</feature>
<comment type="subcellular location">
    <subcellularLocation>
        <location evidence="1">Cell membrane</location>
        <topology evidence="1">Multi-pass membrane protein</topology>
    </subcellularLocation>
</comment>
<dbReference type="Pfam" id="PF01943">
    <property type="entry name" value="Polysacc_synt"/>
    <property type="match status" value="1"/>
</dbReference>
<dbReference type="GO" id="GO:0005886">
    <property type="term" value="C:plasma membrane"/>
    <property type="evidence" value="ECO:0007669"/>
    <property type="project" value="UniProtKB-SubCell"/>
</dbReference>
<dbReference type="InterPro" id="IPR024923">
    <property type="entry name" value="PG_synth_SpoVB"/>
</dbReference>